<dbReference type="SUPFAM" id="SSF55729">
    <property type="entry name" value="Acyl-CoA N-acyltransferases (Nat)"/>
    <property type="match status" value="1"/>
</dbReference>
<dbReference type="EMBL" id="JARKIB010000143">
    <property type="protein sequence ID" value="KAJ7732645.1"/>
    <property type="molecule type" value="Genomic_DNA"/>
</dbReference>
<dbReference type="AlphaFoldDB" id="A0AAD7MTR0"/>
<accession>A0AAD7MTR0</accession>
<evidence type="ECO:0000313" key="2">
    <source>
        <dbReference type="Proteomes" id="UP001215598"/>
    </source>
</evidence>
<reference evidence="1" key="1">
    <citation type="submission" date="2023-03" db="EMBL/GenBank/DDBJ databases">
        <title>Massive genome expansion in bonnet fungi (Mycena s.s.) driven by repeated elements and novel gene families across ecological guilds.</title>
        <authorList>
            <consortium name="Lawrence Berkeley National Laboratory"/>
            <person name="Harder C.B."/>
            <person name="Miyauchi S."/>
            <person name="Viragh M."/>
            <person name="Kuo A."/>
            <person name="Thoen E."/>
            <person name="Andreopoulos B."/>
            <person name="Lu D."/>
            <person name="Skrede I."/>
            <person name="Drula E."/>
            <person name="Henrissat B."/>
            <person name="Morin E."/>
            <person name="Kohler A."/>
            <person name="Barry K."/>
            <person name="LaButti K."/>
            <person name="Morin E."/>
            <person name="Salamov A."/>
            <person name="Lipzen A."/>
            <person name="Mereny Z."/>
            <person name="Hegedus B."/>
            <person name="Baldrian P."/>
            <person name="Stursova M."/>
            <person name="Weitz H."/>
            <person name="Taylor A."/>
            <person name="Grigoriev I.V."/>
            <person name="Nagy L.G."/>
            <person name="Martin F."/>
            <person name="Kauserud H."/>
        </authorList>
    </citation>
    <scope>NUCLEOTIDE SEQUENCE</scope>
    <source>
        <strain evidence="1">CBHHK182m</strain>
    </source>
</reference>
<dbReference type="InterPro" id="IPR016181">
    <property type="entry name" value="Acyl_CoA_acyltransferase"/>
</dbReference>
<gene>
    <name evidence="1" type="ORF">B0H16DRAFT_1732638</name>
</gene>
<proteinExistence type="predicted"/>
<keyword evidence="2" id="KW-1185">Reference proteome</keyword>
<name>A0AAD7MTR0_9AGAR</name>
<organism evidence="1 2">
    <name type="scientific">Mycena metata</name>
    <dbReference type="NCBI Taxonomy" id="1033252"/>
    <lineage>
        <taxon>Eukaryota</taxon>
        <taxon>Fungi</taxon>
        <taxon>Dikarya</taxon>
        <taxon>Basidiomycota</taxon>
        <taxon>Agaricomycotina</taxon>
        <taxon>Agaricomycetes</taxon>
        <taxon>Agaricomycetidae</taxon>
        <taxon>Agaricales</taxon>
        <taxon>Marasmiineae</taxon>
        <taxon>Mycenaceae</taxon>
        <taxon>Mycena</taxon>
    </lineage>
</organism>
<comment type="caution">
    <text evidence="1">The sequence shown here is derived from an EMBL/GenBank/DDBJ whole genome shotgun (WGS) entry which is preliminary data.</text>
</comment>
<dbReference type="Proteomes" id="UP001215598">
    <property type="component" value="Unassembled WGS sequence"/>
</dbReference>
<protein>
    <submittedName>
        <fullName evidence="1">Uncharacterized protein</fullName>
    </submittedName>
</protein>
<evidence type="ECO:0000313" key="1">
    <source>
        <dbReference type="EMBL" id="KAJ7732645.1"/>
    </source>
</evidence>
<sequence>MANFTFVPATSDELKARCIVIRKAVFVEEQRHTHLDEDNQPWVRAYMSASDNNPLLPFFSEDAIALHFILAENELTFMGTARLSAPGPETNTYIISRFALCLRFGRW</sequence>